<evidence type="ECO:0000313" key="2">
    <source>
        <dbReference type="EMBL" id="KAF2851365.1"/>
    </source>
</evidence>
<dbReference type="PANTHER" id="PTHR24148">
    <property type="entry name" value="ANKYRIN REPEAT DOMAIN-CONTAINING PROTEIN 39 HOMOLOG-RELATED"/>
    <property type="match status" value="1"/>
</dbReference>
<dbReference type="AlphaFoldDB" id="A0A6A7BAD8"/>
<dbReference type="Pfam" id="PF26639">
    <property type="entry name" value="Het-6_barrel"/>
    <property type="match status" value="1"/>
</dbReference>
<dbReference type="Proteomes" id="UP000799423">
    <property type="component" value="Unassembled WGS sequence"/>
</dbReference>
<proteinExistence type="predicted"/>
<sequence>MVLPAYRYTPLPTNVPTIRVLEVLSSSQSGEITYRLKDVSLQEEPEFVSLSYCWGAIEGTISAAFLDENGKYAQLLITETLHSFLHQFITESSDSCAMPALWIDAVCINQKNLEEKSSQIAMMHDIYQKAKVVIVWLGDGTETSSEAMDIIHRLAAVEEQANLLYKDPTYALGGREPMSVKLGLPRDGADEYMAFTALLRSPWFSRVWVVQEVAMATQVLLKCGARSVCWDEFVKAFYVLNILNMIMPDPARYAQSVIRTLGIIDARASRIADHDRDTLGTLLRCRSSLATNARDKVFGLLGLTTDAHALNFRPDYKTTVHQAYTDIAFSIIKLEGNLDVLGVPRGTELRGYVWDQISEVGDLLHSEDELIDYNVWLIDGTRFYKQNVQTLLNWEFMAKARSRRIYPPTGEGVLEAYWQTITAGWQIEEDKLSTADFLKWDSYHRPGATLRRLVGSIATSSAYAWLTFGLNCCKQILRPPPDSGFDRSLSMASNRRLIHSKSGYFGLAPAGTQIGDKIALFKGGGSPVIIRSVSEDRWKLIGDSYVHGMMNGECFDAERCHTICLV</sequence>
<dbReference type="Pfam" id="PF06985">
    <property type="entry name" value="HET"/>
    <property type="match status" value="1"/>
</dbReference>
<gene>
    <name evidence="2" type="ORF">T440DRAFT_517365</name>
</gene>
<keyword evidence="3" id="KW-1185">Reference proteome</keyword>
<protein>
    <submittedName>
        <fullName evidence="2">HET-domain-containing protein</fullName>
    </submittedName>
</protein>
<evidence type="ECO:0000313" key="3">
    <source>
        <dbReference type="Proteomes" id="UP000799423"/>
    </source>
</evidence>
<dbReference type="InterPro" id="IPR010730">
    <property type="entry name" value="HET"/>
</dbReference>
<feature type="domain" description="Heterokaryon incompatibility" evidence="1">
    <location>
        <begin position="47"/>
        <end position="212"/>
    </location>
</feature>
<name>A0A6A7BAD8_9PLEO</name>
<dbReference type="EMBL" id="MU006302">
    <property type="protein sequence ID" value="KAF2851365.1"/>
    <property type="molecule type" value="Genomic_DNA"/>
</dbReference>
<dbReference type="InterPro" id="IPR052895">
    <property type="entry name" value="HetReg/Transcr_Mod"/>
</dbReference>
<organism evidence="2 3">
    <name type="scientific">Plenodomus tracheiphilus IPT5</name>
    <dbReference type="NCBI Taxonomy" id="1408161"/>
    <lineage>
        <taxon>Eukaryota</taxon>
        <taxon>Fungi</taxon>
        <taxon>Dikarya</taxon>
        <taxon>Ascomycota</taxon>
        <taxon>Pezizomycotina</taxon>
        <taxon>Dothideomycetes</taxon>
        <taxon>Pleosporomycetidae</taxon>
        <taxon>Pleosporales</taxon>
        <taxon>Pleosporineae</taxon>
        <taxon>Leptosphaeriaceae</taxon>
        <taxon>Plenodomus</taxon>
    </lineage>
</organism>
<reference evidence="2" key="1">
    <citation type="submission" date="2020-01" db="EMBL/GenBank/DDBJ databases">
        <authorList>
            <consortium name="DOE Joint Genome Institute"/>
            <person name="Haridas S."/>
            <person name="Albert R."/>
            <person name="Binder M."/>
            <person name="Bloem J."/>
            <person name="Labutti K."/>
            <person name="Salamov A."/>
            <person name="Andreopoulos B."/>
            <person name="Baker S.E."/>
            <person name="Barry K."/>
            <person name="Bills G."/>
            <person name="Bluhm B.H."/>
            <person name="Cannon C."/>
            <person name="Castanera R."/>
            <person name="Culley D.E."/>
            <person name="Daum C."/>
            <person name="Ezra D."/>
            <person name="Gonzalez J.B."/>
            <person name="Henrissat B."/>
            <person name="Kuo A."/>
            <person name="Liang C."/>
            <person name="Lipzen A."/>
            <person name="Lutzoni F."/>
            <person name="Magnuson J."/>
            <person name="Mondo S."/>
            <person name="Nolan M."/>
            <person name="Ohm R."/>
            <person name="Pangilinan J."/>
            <person name="Park H.-J."/>
            <person name="Ramirez L."/>
            <person name="Alfaro M."/>
            <person name="Sun H."/>
            <person name="Tritt A."/>
            <person name="Yoshinaga Y."/>
            <person name="Zwiers L.-H."/>
            <person name="Turgeon B.G."/>
            <person name="Goodwin S.B."/>
            <person name="Spatafora J.W."/>
            <person name="Crous P.W."/>
            <person name="Grigoriev I.V."/>
        </authorList>
    </citation>
    <scope>NUCLEOTIDE SEQUENCE</scope>
    <source>
        <strain evidence="2">IPT5</strain>
    </source>
</reference>
<evidence type="ECO:0000259" key="1">
    <source>
        <dbReference type="Pfam" id="PF06985"/>
    </source>
</evidence>
<accession>A0A6A7BAD8</accession>
<dbReference type="OrthoDB" id="5416609at2759"/>
<dbReference type="PANTHER" id="PTHR24148:SF73">
    <property type="entry name" value="HET DOMAIN PROTEIN (AFU_ORTHOLOGUE AFUA_8G01020)"/>
    <property type="match status" value="1"/>
</dbReference>